<reference evidence="2 3" key="1">
    <citation type="submission" date="2023-08" db="EMBL/GenBank/DDBJ databases">
        <title>Black Yeasts Isolated from many extreme environments.</title>
        <authorList>
            <person name="Coleine C."/>
            <person name="Stajich J.E."/>
            <person name="Selbmann L."/>
        </authorList>
    </citation>
    <scope>NUCLEOTIDE SEQUENCE [LARGE SCALE GENOMIC DNA]</scope>
    <source>
        <strain evidence="2 3">CCFEE 6328</strain>
    </source>
</reference>
<proteinExistence type="predicted"/>
<feature type="domain" description="CorA-like transporter" evidence="1">
    <location>
        <begin position="86"/>
        <end position="261"/>
    </location>
</feature>
<accession>A0ABR0IWN0</accession>
<sequence length="377" mass="43046">MKTSKHFERMLYHDSSISEYVEVRQRSPFVTDPLQSHLDTCAVDSLVGKLEHGPEINNRIAPALESFADAWTERLDRPDQVQRFVKDRIFLIRQKNSYSRLSITRSLFESLVLECNIFPQFIEFVLCFGAKHFESEIGPPHLLFRPLVVGGAGSFSDGYECAYVLRLVELNRRGDEGRPWSMRQFAVHQRYVTSSNTSTWTYIALTKRCEVRLKGYLGGVDGGGISNPFEIHLLLLDMAVANWRPYLVWLTAEINERADKVIVSSVEGDSLVPMADFNERQRLKQLEDDIVDMQLMLDSTLDSVEAMLVSYTEKFMKTRIQGQSQSDLLSQDLIIGTLHEKRGEVNLLRTKVTALRTKLAGTTELQRTQSEDFGRGI</sequence>
<evidence type="ECO:0000313" key="3">
    <source>
        <dbReference type="Proteomes" id="UP001345691"/>
    </source>
</evidence>
<keyword evidence="3" id="KW-1185">Reference proteome</keyword>
<dbReference type="Pfam" id="PF26616">
    <property type="entry name" value="CorA-like"/>
    <property type="match status" value="1"/>
</dbReference>
<comment type="caution">
    <text evidence="2">The sequence shown here is derived from an EMBL/GenBank/DDBJ whole genome shotgun (WGS) entry which is preliminary data.</text>
</comment>
<dbReference type="EMBL" id="JAVRRF010000041">
    <property type="protein sequence ID" value="KAK5049765.1"/>
    <property type="molecule type" value="Genomic_DNA"/>
</dbReference>
<evidence type="ECO:0000313" key="2">
    <source>
        <dbReference type="EMBL" id="KAK5049765.1"/>
    </source>
</evidence>
<organism evidence="2 3">
    <name type="scientific">Exophiala sideris</name>
    <dbReference type="NCBI Taxonomy" id="1016849"/>
    <lineage>
        <taxon>Eukaryota</taxon>
        <taxon>Fungi</taxon>
        <taxon>Dikarya</taxon>
        <taxon>Ascomycota</taxon>
        <taxon>Pezizomycotina</taxon>
        <taxon>Eurotiomycetes</taxon>
        <taxon>Chaetothyriomycetidae</taxon>
        <taxon>Chaetothyriales</taxon>
        <taxon>Herpotrichiellaceae</taxon>
        <taxon>Exophiala</taxon>
    </lineage>
</organism>
<dbReference type="InterPro" id="IPR058257">
    <property type="entry name" value="CorA-like_dom"/>
</dbReference>
<name>A0ABR0IWN0_9EURO</name>
<dbReference type="Proteomes" id="UP001345691">
    <property type="component" value="Unassembled WGS sequence"/>
</dbReference>
<gene>
    <name evidence="2" type="ORF">LTR69_010822</name>
</gene>
<evidence type="ECO:0000259" key="1">
    <source>
        <dbReference type="Pfam" id="PF26616"/>
    </source>
</evidence>
<protein>
    <recommendedName>
        <fullName evidence="1">CorA-like transporter domain-containing protein</fullName>
    </recommendedName>
</protein>